<dbReference type="GO" id="GO:0070573">
    <property type="term" value="F:metallodipeptidase activity"/>
    <property type="evidence" value="ECO:0007669"/>
    <property type="project" value="InterPro"/>
</dbReference>
<keyword evidence="2" id="KW-0732">Signal</keyword>
<gene>
    <name evidence="3" type="ordered locus">sce0702</name>
</gene>
<keyword evidence="4" id="KW-1185">Reference proteome</keyword>
<dbReference type="PROSITE" id="PS00869">
    <property type="entry name" value="RENAL_DIPEPTIDASE_1"/>
    <property type="match status" value="1"/>
</dbReference>
<feature type="region of interest" description="Disordered" evidence="1">
    <location>
        <begin position="462"/>
        <end position="523"/>
    </location>
</feature>
<dbReference type="InterPro" id="IPR000180">
    <property type="entry name" value="Dipep_AS"/>
</dbReference>
<dbReference type="eggNOG" id="COG2355">
    <property type="taxonomic scope" value="Bacteria"/>
</dbReference>
<evidence type="ECO:0000256" key="2">
    <source>
        <dbReference type="SAM" id="SignalP"/>
    </source>
</evidence>
<dbReference type="GO" id="GO:0006508">
    <property type="term" value="P:proteolysis"/>
    <property type="evidence" value="ECO:0007669"/>
    <property type="project" value="InterPro"/>
</dbReference>
<feature type="signal peptide" evidence="2">
    <location>
        <begin position="1"/>
        <end position="25"/>
    </location>
</feature>
<dbReference type="HOGENOM" id="CLU_031404_2_1_7"/>
<dbReference type="Pfam" id="PF01244">
    <property type="entry name" value="Peptidase_M19"/>
    <property type="match status" value="1"/>
</dbReference>
<evidence type="ECO:0000313" key="3">
    <source>
        <dbReference type="EMBL" id="CAN90859.1"/>
    </source>
</evidence>
<dbReference type="AlphaFoldDB" id="A9ENH5"/>
<protein>
    <submittedName>
        <fullName evidence="3">Dipeptidase</fullName>
    </submittedName>
</protein>
<proteinExistence type="predicted"/>
<feature type="compositionally biased region" description="Pro residues" evidence="1">
    <location>
        <begin position="464"/>
        <end position="479"/>
    </location>
</feature>
<dbReference type="PANTHER" id="PTHR10443:SF12">
    <property type="entry name" value="DIPEPTIDASE"/>
    <property type="match status" value="1"/>
</dbReference>
<sequence>MRISPMLALLAAASLAACVRSPAPAAAPDDFAPSAADVGPWYTSAPDLTAIPPGIEAPEQRAARLQAKAILVDGHSGVPSLLLGGSFAQVSSDDGLMAAEVARIKAAGVTGAFFPIHVGPSAPPSSSRLGGSAARRALDLIEATHRQVERHREALVLVRNAKDMRRAERDGRIAVIMGIEGGHAIENSLPALRSFYRLGVRTMALTHMTTNDWAGSAGGALDAGYVRDRGLSPFGEAVVREMQRIGMLVDVSHGSDSTFQGVMKVAKAPIITSSTMPAAGHRRRNLDDYMLRAIAENGGLVMVNSWALFLDEAYAEQSARFAQKYGAHLKELGEKLPGDTKALREEIEKLRTQDGEKTPPLWRIIDHIDHVVKVAGIEHVALGSVFEGSEALKEGLAGSAGAPNITLELIRRGYSDADILRLLGGNFVRVLEQAEAYAAATETTLSGDGSTQQLSTAELDELPLPTPLSPIPLSPPSTPLLPTSRGRVSWEIVPLPSPPLRTVPRPSKAGAPEPPPSELRLSR</sequence>
<dbReference type="PROSITE" id="PS51257">
    <property type="entry name" value="PROKAR_LIPOPROTEIN"/>
    <property type="match status" value="1"/>
</dbReference>
<dbReference type="InterPro" id="IPR032466">
    <property type="entry name" value="Metal_Hydrolase"/>
</dbReference>
<feature type="chain" id="PRO_5002738223" evidence="2">
    <location>
        <begin position="26"/>
        <end position="523"/>
    </location>
</feature>
<dbReference type="BioCyc" id="SCEL448385:SCE_RS03690-MONOMER"/>
<dbReference type="OrthoDB" id="9804920at2"/>
<dbReference type="STRING" id="448385.sce0702"/>
<dbReference type="PROSITE" id="PS51365">
    <property type="entry name" value="RENAL_DIPEPTIDASE_2"/>
    <property type="match status" value="1"/>
</dbReference>
<evidence type="ECO:0000256" key="1">
    <source>
        <dbReference type="SAM" id="MobiDB-lite"/>
    </source>
</evidence>
<reference evidence="3 4" key="1">
    <citation type="journal article" date="2007" name="Nat. Biotechnol.">
        <title>Complete genome sequence of the myxobacterium Sorangium cellulosum.</title>
        <authorList>
            <person name="Schneiker S."/>
            <person name="Perlova O."/>
            <person name="Kaiser O."/>
            <person name="Gerth K."/>
            <person name="Alici A."/>
            <person name="Altmeyer M.O."/>
            <person name="Bartels D."/>
            <person name="Bekel T."/>
            <person name="Beyer S."/>
            <person name="Bode E."/>
            <person name="Bode H.B."/>
            <person name="Bolten C.J."/>
            <person name="Choudhuri J.V."/>
            <person name="Doss S."/>
            <person name="Elnakady Y.A."/>
            <person name="Frank B."/>
            <person name="Gaigalat L."/>
            <person name="Goesmann A."/>
            <person name="Groeger C."/>
            <person name="Gross F."/>
            <person name="Jelsbak L."/>
            <person name="Jelsbak L."/>
            <person name="Kalinowski J."/>
            <person name="Kegler C."/>
            <person name="Knauber T."/>
            <person name="Konietzny S."/>
            <person name="Kopp M."/>
            <person name="Krause L."/>
            <person name="Krug D."/>
            <person name="Linke B."/>
            <person name="Mahmud T."/>
            <person name="Martinez-Arias R."/>
            <person name="McHardy A.C."/>
            <person name="Merai M."/>
            <person name="Meyer F."/>
            <person name="Mormann S."/>
            <person name="Munoz-Dorado J."/>
            <person name="Perez J."/>
            <person name="Pradella S."/>
            <person name="Rachid S."/>
            <person name="Raddatz G."/>
            <person name="Rosenau F."/>
            <person name="Rueckert C."/>
            <person name="Sasse F."/>
            <person name="Scharfe M."/>
            <person name="Schuster S.C."/>
            <person name="Suen G."/>
            <person name="Treuner-Lange A."/>
            <person name="Velicer G.J."/>
            <person name="Vorholter F.-J."/>
            <person name="Weissman K.J."/>
            <person name="Welch R.D."/>
            <person name="Wenzel S.C."/>
            <person name="Whitworth D.E."/>
            <person name="Wilhelm S."/>
            <person name="Wittmann C."/>
            <person name="Bloecker H."/>
            <person name="Puehler A."/>
            <person name="Mueller R."/>
        </authorList>
    </citation>
    <scope>NUCLEOTIDE SEQUENCE [LARGE SCALE GENOMIC DNA]</scope>
    <source>
        <strain evidence="4">So ce56</strain>
    </source>
</reference>
<dbReference type="Proteomes" id="UP000002139">
    <property type="component" value="Chromosome"/>
</dbReference>
<dbReference type="KEGG" id="scl:sce0702"/>
<dbReference type="PANTHER" id="PTHR10443">
    <property type="entry name" value="MICROSOMAL DIPEPTIDASE"/>
    <property type="match status" value="1"/>
</dbReference>
<dbReference type="Gene3D" id="3.20.20.140">
    <property type="entry name" value="Metal-dependent hydrolases"/>
    <property type="match status" value="1"/>
</dbReference>
<dbReference type="InterPro" id="IPR008257">
    <property type="entry name" value="Pept_M19"/>
</dbReference>
<organism evidence="3 4">
    <name type="scientific">Sorangium cellulosum (strain So ce56)</name>
    <name type="common">Polyangium cellulosum (strain So ce56)</name>
    <dbReference type="NCBI Taxonomy" id="448385"/>
    <lineage>
        <taxon>Bacteria</taxon>
        <taxon>Pseudomonadati</taxon>
        <taxon>Myxococcota</taxon>
        <taxon>Polyangia</taxon>
        <taxon>Polyangiales</taxon>
        <taxon>Polyangiaceae</taxon>
        <taxon>Sorangium</taxon>
    </lineage>
</organism>
<dbReference type="EMBL" id="AM746676">
    <property type="protein sequence ID" value="CAN90859.1"/>
    <property type="molecule type" value="Genomic_DNA"/>
</dbReference>
<dbReference type="CDD" id="cd01301">
    <property type="entry name" value="rDP_like"/>
    <property type="match status" value="1"/>
</dbReference>
<dbReference type="SUPFAM" id="SSF51556">
    <property type="entry name" value="Metallo-dependent hydrolases"/>
    <property type="match status" value="1"/>
</dbReference>
<accession>A9ENH5</accession>
<name>A9ENH5_SORC5</name>
<evidence type="ECO:0000313" key="4">
    <source>
        <dbReference type="Proteomes" id="UP000002139"/>
    </source>
</evidence>
<dbReference type="RefSeq" id="WP_012233337.1">
    <property type="nucleotide sequence ID" value="NC_010162.1"/>
</dbReference>